<organism evidence="13 14">
    <name type="scientific">Nasonia vitripennis</name>
    <name type="common">Parasitic wasp</name>
    <dbReference type="NCBI Taxonomy" id="7425"/>
    <lineage>
        <taxon>Eukaryota</taxon>
        <taxon>Metazoa</taxon>
        <taxon>Ecdysozoa</taxon>
        <taxon>Arthropoda</taxon>
        <taxon>Hexapoda</taxon>
        <taxon>Insecta</taxon>
        <taxon>Pterygota</taxon>
        <taxon>Neoptera</taxon>
        <taxon>Endopterygota</taxon>
        <taxon>Hymenoptera</taxon>
        <taxon>Apocrita</taxon>
        <taxon>Proctotrupomorpha</taxon>
        <taxon>Chalcidoidea</taxon>
        <taxon>Pteromalidae</taxon>
        <taxon>Pteromalinae</taxon>
        <taxon>Nasonia</taxon>
    </lineage>
</organism>
<dbReference type="Pfam" id="PF01896">
    <property type="entry name" value="DNA_primase_S"/>
    <property type="match status" value="1"/>
</dbReference>
<accession>A0A7M7G2Q0</accession>
<dbReference type="GO" id="GO:0006270">
    <property type="term" value="P:DNA replication initiation"/>
    <property type="evidence" value="ECO:0007669"/>
    <property type="project" value="UniProtKB-ARBA"/>
</dbReference>
<dbReference type="Gene3D" id="3.90.920.10">
    <property type="entry name" value="DNA primase, PRIM domain"/>
    <property type="match status" value="1"/>
</dbReference>
<proteinExistence type="inferred from homology"/>
<protein>
    <recommendedName>
        <fullName evidence="12">DNA primase</fullName>
        <ecNumber evidence="12">2.7.7.-</ecNumber>
    </recommendedName>
</protein>
<dbReference type="KEGG" id="nvi:100117238"/>
<keyword evidence="10" id="KW-0862">Zinc</keyword>
<dbReference type="RefSeq" id="XP_001601538.2">
    <property type="nucleotide sequence ID" value="XM_001601488.5"/>
</dbReference>
<reference evidence="13" key="1">
    <citation type="submission" date="2021-01" db="UniProtKB">
        <authorList>
            <consortium name="EnsemblMetazoa"/>
        </authorList>
    </citation>
    <scope>IDENTIFICATION</scope>
</reference>
<comment type="cofactor">
    <cofactor evidence="2">
        <name>Mg(2+)</name>
        <dbReference type="ChEBI" id="CHEBI:18420"/>
    </cofactor>
</comment>
<evidence type="ECO:0000256" key="8">
    <source>
        <dbReference type="ARBA" id="ARBA00022705"/>
    </source>
</evidence>
<dbReference type="EnsemblMetazoa" id="XM_001601488">
    <property type="protein sequence ID" value="XP_001601538"/>
    <property type="gene ID" value="LOC100117238"/>
</dbReference>
<keyword evidence="6 12" id="KW-0808">Transferase</keyword>
<dbReference type="NCBIfam" id="TIGR00335">
    <property type="entry name" value="primase_sml"/>
    <property type="match status" value="1"/>
</dbReference>
<evidence type="ECO:0000256" key="12">
    <source>
        <dbReference type="RuleBase" id="RU003514"/>
    </source>
</evidence>
<dbReference type="SUPFAM" id="SSF56747">
    <property type="entry name" value="Prim-pol domain"/>
    <property type="match status" value="1"/>
</dbReference>
<dbReference type="FunCoup" id="A0A7M7G2Q0">
    <property type="interactions" value="179"/>
</dbReference>
<dbReference type="CDD" id="cd04860">
    <property type="entry name" value="AE_Prim_S"/>
    <property type="match status" value="1"/>
</dbReference>
<dbReference type="EC" id="2.7.7.-" evidence="12"/>
<keyword evidence="8 12" id="KW-0235">DNA replication</keyword>
<keyword evidence="5 12" id="KW-0639">Primosome</keyword>
<comment type="similarity">
    <text evidence="3 12">Belongs to the eukaryotic-type primase small subunit family.</text>
</comment>
<dbReference type="FunFam" id="3.90.920.10:FF:000001">
    <property type="entry name" value="DNA primase"/>
    <property type="match status" value="1"/>
</dbReference>
<evidence type="ECO:0000256" key="2">
    <source>
        <dbReference type="ARBA" id="ARBA00001946"/>
    </source>
</evidence>
<keyword evidence="11" id="KW-0804">Transcription</keyword>
<name>A0A7M7G2Q0_NASVI</name>
<comment type="cofactor">
    <cofactor evidence="1">
        <name>Mn(2+)</name>
        <dbReference type="ChEBI" id="CHEBI:29035"/>
    </cofactor>
</comment>
<dbReference type="PANTHER" id="PTHR10536">
    <property type="entry name" value="DNA PRIMASE SMALL SUBUNIT"/>
    <property type="match status" value="1"/>
</dbReference>
<keyword evidence="7" id="KW-0548">Nucleotidyltransferase</keyword>
<evidence type="ECO:0000256" key="1">
    <source>
        <dbReference type="ARBA" id="ARBA00001936"/>
    </source>
</evidence>
<dbReference type="GeneID" id="100117238"/>
<dbReference type="SMR" id="A0A7M7G2Q0"/>
<keyword evidence="9" id="KW-0479">Metal-binding</keyword>
<dbReference type="GO" id="GO:0006269">
    <property type="term" value="P:DNA replication, synthesis of primer"/>
    <property type="evidence" value="ECO:0007669"/>
    <property type="project" value="UniProtKB-KW"/>
</dbReference>
<dbReference type="InterPro" id="IPR002755">
    <property type="entry name" value="DNA_primase_S"/>
</dbReference>
<keyword evidence="14" id="KW-1185">Reference proteome</keyword>
<dbReference type="InterPro" id="IPR014052">
    <property type="entry name" value="DNA_primase_ssu_euk/arc"/>
</dbReference>
<dbReference type="Proteomes" id="UP000002358">
    <property type="component" value="Chromosome 4"/>
</dbReference>
<sequence length="413" mass="48423">MDESNLSDLLPLYYSRLFPYIDYYRWLSYGEASTFSRREFSFTLRDDIYIRFQSFNKIDDLKNEIKRLCPHKIDIGAVYNVAPSNKGREIKFEPIQREVVIDIDMTDYDEVRSCCSGADVCNKCWKYMVLAVKILDVALRDDFGFDHILWVFSGRRGIHCWVCDKKARFLTQNGRKAVAHYLQLISGGEFTKKKVKLNRKMHYSVKRAVSIIEPYFTKMCMEEQNMLGTEERITKFLGILAEEDLRNEVKAIFDKHSTSVKKWEAFVNHFREQTQSGSKKWRRTPHLIEEIIIQYAYPRLDINVTKGMNHLLKSPFCVHPKTGKVSIPINPKVVDQFDPHNVPTIMTLIDEVNAFDAKEITEQGESVDNVKRIKDYKKTSLNKPFHAFQEFLRGLENSQKGEKIKKSDMKMEF</sequence>
<evidence type="ECO:0000313" key="14">
    <source>
        <dbReference type="Proteomes" id="UP000002358"/>
    </source>
</evidence>
<evidence type="ECO:0000256" key="4">
    <source>
        <dbReference type="ARBA" id="ARBA00022478"/>
    </source>
</evidence>
<keyword evidence="4 12" id="KW-0240">DNA-directed RNA polymerase</keyword>
<evidence type="ECO:0000256" key="6">
    <source>
        <dbReference type="ARBA" id="ARBA00022679"/>
    </source>
</evidence>
<dbReference type="GO" id="GO:0046872">
    <property type="term" value="F:metal ion binding"/>
    <property type="evidence" value="ECO:0007669"/>
    <property type="project" value="UniProtKB-KW"/>
</dbReference>
<evidence type="ECO:0000256" key="9">
    <source>
        <dbReference type="ARBA" id="ARBA00022723"/>
    </source>
</evidence>
<evidence type="ECO:0000313" key="13">
    <source>
        <dbReference type="EnsemblMetazoa" id="XP_001601538"/>
    </source>
</evidence>
<dbReference type="OrthoDB" id="19606at2759"/>
<evidence type="ECO:0000256" key="3">
    <source>
        <dbReference type="ARBA" id="ARBA00009762"/>
    </source>
</evidence>
<dbReference type="InParanoid" id="A0A7M7G2Q0"/>
<dbReference type="CTD" id="136033902"/>
<evidence type="ECO:0000256" key="11">
    <source>
        <dbReference type="ARBA" id="ARBA00023163"/>
    </source>
</evidence>
<evidence type="ECO:0000256" key="7">
    <source>
        <dbReference type="ARBA" id="ARBA00022695"/>
    </source>
</evidence>
<evidence type="ECO:0000256" key="5">
    <source>
        <dbReference type="ARBA" id="ARBA00022515"/>
    </source>
</evidence>
<evidence type="ECO:0000256" key="10">
    <source>
        <dbReference type="ARBA" id="ARBA00022833"/>
    </source>
</evidence>
<dbReference type="AlphaFoldDB" id="A0A7M7G2Q0"/>
<dbReference type="GO" id="GO:0003899">
    <property type="term" value="F:DNA-directed RNA polymerase activity"/>
    <property type="evidence" value="ECO:0007669"/>
    <property type="project" value="InterPro"/>
</dbReference>
<dbReference type="GO" id="GO:0005658">
    <property type="term" value="C:alpha DNA polymerase:primase complex"/>
    <property type="evidence" value="ECO:0007669"/>
    <property type="project" value="UniProtKB-ARBA"/>
</dbReference>